<name>C5KQ72_PERM5</name>
<feature type="region of interest" description="Disordered" evidence="1">
    <location>
        <begin position="78"/>
        <end position="128"/>
    </location>
</feature>
<evidence type="ECO:0000313" key="3">
    <source>
        <dbReference type="Proteomes" id="UP000007800"/>
    </source>
</evidence>
<reference evidence="2 3" key="1">
    <citation type="submission" date="2008-07" db="EMBL/GenBank/DDBJ databases">
        <authorList>
            <person name="El-Sayed N."/>
            <person name="Caler E."/>
            <person name="Inman J."/>
            <person name="Amedeo P."/>
            <person name="Hass B."/>
            <person name="Wortman J."/>
        </authorList>
    </citation>
    <scope>NUCLEOTIDE SEQUENCE [LARGE SCALE GENOMIC DNA]</scope>
    <source>
        <strain evidence="3">ATCC 50983 / TXsc</strain>
    </source>
</reference>
<dbReference type="RefSeq" id="XP_002781576.1">
    <property type="nucleotide sequence ID" value="XM_002781530.1"/>
</dbReference>
<gene>
    <name evidence="2" type="ORF">Pmar_PMAR016794</name>
</gene>
<dbReference type="GeneID" id="9041633"/>
<evidence type="ECO:0000313" key="2">
    <source>
        <dbReference type="EMBL" id="EER13371.1"/>
    </source>
</evidence>
<proteinExistence type="predicted"/>
<dbReference type="Proteomes" id="UP000007800">
    <property type="component" value="Unassembled WGS sequence"/>
</dbReference>
<feature type="region of interest" description="Disordered" evidence="1">
    <location>
        <begin position="143"/>
        <end position="186"/>
    </location>
</feature>
<protein>
    <submittedName>
        <fullName evidence="2">Uncharacterized protein</fullName>
    </submittedName>
</protein>
<sequence>MPPGGMMLPAPPPGMFPSAAEGGPPFNLPLFFAAQAAQQGATPEAEMPHSDYSTGTAEQILLLNQYIQQAAGVLAEDNNVPAEPSGEGPTVPHVAPEDRSSAEAVVPSAHPSEPSAVPPSPTDTASDVVQAMLAASGMLDAANAAAAAAGVDTGNGREARNGSMPNTDSNGADGDPERPHKMQRAS</sequence>
<dbReference type="InParanoid" id="C5KQ72"/>
<evidence type="ECO:0000256" key="1">
    <source>
        <dbReference type="SAM" id="MobiDB-lite"/>
    </source>
</evidence>
<dbReference type="AlphaFoldDB" id="C5KQ72"/>
<organism evidence="3">
    <name type="scientific">Perkinsus marinus (strain ATCC 50983 / TXsc)</name>
    <dbReference type="NCBI Taxonomy" id="423536"/>
    <lineage>
        <taxon>Eukaryota</taxon>
        <taxon>Sar</taxon>
        <taxon>Alveolata</taxon>
        <taxon>Perkinsozoa</taxon>
        <taxon>Perkinsea</taxon>
        <taxon>Perkinsida</taxon>
        <taxon>Perkinsidae</taxon>
        <taxon>Perkinsus</taxon>
    </lineage>
</organism>
<accession>C5KQ72</accession>
<dbReference type="EMBL" id="GG675258">
    <property type="protein sequence ID" value="EER13371.1"/>
    <property type="molecule type" value="Genomic_DNA"/>
</dbReference>
<keyword evidence="3" id="KW-1185">Reference proteome</keyword>